<dbReference type="SUPFAM" id="SSF46767">
    <property type="entry name" value="Methylated DNA-protein cysteine methyltransferase, C-terminal domain"/>
    <property type="match status" value="1"/>
</dbReference>
<gene>
    <name evidence="3" type="ORF">SAMN04489860_2119</name>
</gene>
<dbReference type="InterPro" id="IPR052520">
    <property type="entry name" value="ATL_DNA_repair"/>
</dbReference>
<evidence type="ECO:0000256" key="1">
    <source>
        <dbReference type="ARBA" id="ARBA00022763"/>
    </source>
</evidence>
<dbReference type="EMBL" id="LT629776">
    <property type="protein sequence ID" value="SDS68659.1"/>
    <property type="molecule type" value="Genomic_DNA"/>
</dbReference>
<dbReference type="InterPro" id="IPR036388">
    <property type="entry name" value="WH-like_DNA-bd_sf"/>
</dbReference>
<dbReference type="Proteomes" id="UP000185663">
    <property type="component" value="Chromosome I"/>
</dbReference>
<reference evidence="3 4" key="1">
    <citation type="submission" date="2016-10" db="EMBL/GenBank/DDBJ databases">
        <authorList>
            <person name="de Groot N.N."/>
        </authorList>
    </citation>
    <scope>NUCLEOTIDE SEQUENCE [LARGE SCALE GENOMIC DNA]</scope>
    <source>
        <strain evidence="3 4">DSM 22126</strain>
    </source>
</reference>
<evidence type="ECO:0000259" key="2">
    <source>
        <dbReference type="Pfam" id="PF01035"/>
    </source>
</evidence>
<dbReference type="GO" id="GO:0003824">
    <property type="term" value="F:catalytic activity"/>
    <property type="evidence" value="ECO:0007669"/>
    <property type="project" value="InterPro"/>
</dbReference>
<accession>A0A1H1U9T4</accession>
<dbReference type="eggNOG" id="COG3695">
    <property type="taxonomic scope" value="Bacteria"/>
</dbReference>
<feature type="domain" description="Methylated-DNA-[protein]-cysteine S-methyltransferase DNA binding" evidence="2">
    <location>
        <begin position="28"/>
        <end position="86"/>
    </location>
</feature>
<dbReference type="GO" id="GO:0006281">
    <property type="term" value="P:DNA repair"/>
    <property type="evidence" value="ECO:0007669"/>
    <property type="project" value="InterPro"/>
</dbReference>
<name>A0A1H1U9T4_9CELL</name>
<keyword evidence="1" id="KW-0227">DNA damage</keyword>
<dbReference type="InterPro" id="IPR014048">
    <property type="entry name" value="MethylDNA_cys_MeTrfase_DNA-bd"/>
</dbReference>
<dbReference type="Gene3D" id="1.10.10.10">
    <property type="entry name" value="Winged helix-like DNA-binding domain superfamily/Winged helix DNA-binding domain"/>
    <property type="match status" value="1"/>
</dbReference>
<sequence length="127" mass="13318">MILTPGDPPREPTAPGTVGPVVDLEYLDAVLELVEQVPAGRATTYGILAEAVGHGLGRGGPRQVGAVMAHAGGGVPWWRVVNASGCPPARCLDEALARLRADDCPLRGDRVDLRRAVWLPPLEPTTA</sequence>
<organism evidence="3 4">
    <name type="scientific">Paraoerskovia marina</name>
    <dbReference type="NCBI Taxonomy" id="545619"/>
    <lineage>
        <taxon>Bacteria</taxon>
        <taxon>Bacillati</taxon>
        <taxon>Actinomycetota</taxon>
        <taxon>Actinomycetes</taxon>
        <taxon>Micrococcales</taxon>
        <taxon>Cellulomonadaceae</taxon>
        <taxon>Paraoerskovia</taxon>
    </lineage>
</organism>
<dbReference type="CDD" id="cd06445">
    <property type="entry name" value="ATase"/>
    <property type="match status" value="1"/>
</dbReference>
<dbReference type="STRING" id="545619.SAMN04489860_2119"/>
<dbReference type="PANTHER" id="PTHR42942:SF1">
    <property type="entry name" value="ALKYLTRANSFERASE-LIKE PROTEIN 1"/>
    <property type="match status" value="1"/>
</dbReference>
<dbReference type="AlphaFoldDB" id="A0A1H1U9T4"/>
<proteinExistence type="predicted"/>
<keyword evidence="3" id="KW-0238">DNA-binding</keyword>
<keyword evidence="4" id="KW-1185">Reference proteome</keyword>
<evidence type="ECO:0000313" key="4">
    <source>
        <dbReference type="Proteomes" id="UP000185663"/>
    </source>
</evidence>
<evidence type="ECO:0000313" key="3">
    <source>
        <dbReference type="EMBL" id="SDS68659.1"/>
    </source>
</evidence>
<dbReference type="Pfam" id="PF01035">
    <property type="entry name" value="DNA_binding_1"/>
    <property type="match status" value="1"/>
</dbReference>
<dbReference type="RefSeq" id="WP_331713053.1">
    <property type="nucleotide sequence ID" value="NZ_LT629776.1"/>
</dbReference>
<dbReference type="InterPro" id="IPR036217">
    <property type="entry name" value="MethylDNA_cys_MeTrfase_DNAb"/>
</dbReference>
<dbReference type="GO" id="GO:0003677">
    <property type="term" value="F:DNA binding"/>
    <property type="evidence" value="ECO:0007669"/>
    <property type="project" value="UniProtKB-KW"/>
</dbReference>
<dbReference type="PANTHER" id="PTHR42942">
    <property type="entry name" value="6-O-METHYLGUANINE DNA METHYLTRANSFERASE"/>
    <property type="match status" value="1"/>
</dbReference>
<protein>
    <submittedName>
        <fullName evidence="3">Alkylated DNA nucleotide flippase Atl1, participates in nucleotide excision repair, Ada-like DNA-binding domain</fullName>
    </submittedName>
</protein>